<dbReference type="InterPro" id="IPR017599">
    <property type="entry name" value="DNA_S_DndD"/>
</dbReference>
<evidence type="ECO:0000256" key="1">
    <source>
        <dbReference type="ARBA" id="ARBA00006930"/>
    </source>
</evidence>
<reference evidence="7" key="1">
    <citation type="journal article" date="2019" name="Int. J. Syst. Evol. Microbiol.">
        <title>The Global Catalogue of Microorganisms (GCM) 10K type strain sequencing project: providing services to taxonomists for standard genome sequencing and annotation.</title>
        <authorList>
            <consortium name="The Broad Institute Genomics Platform"/>
            <consortium name="The Broad Institute Genome Sequencing Center for Infectious Disease"/>
            <person name="Wu L."/>
            <person name="Ma J."/>
        </authorList>
    </citation>
    <scope>NUCLEOTIDE SEQUENCE [LARGE SCALE GENOMIC DNA]</scope>
    <source>
        <strain evidence="7">CGMCC 4.7400</strain>
    </source>
</reference>
<dbReference type="InterPro" id="IPR027417">
    <property type="entry name" value="P-loop_NTPase"/>
</dbReference>
<dbReference type="RefSeq" id="WP_381608954.1">
    <property type="nucleotide sequence ID" value="NZ_JBHTEB010000001.1"/>
</dbReference>
<evidence type="ECO:0000256" key="2">
    <source>
        <dbReference type="ARBA" id="ARBA00011322"/>
    </source>
</evidence>
<keyword evidence="4" id="KW-0175">Coiled coil</keyword>
<evidence type="ECO:0000313" key="6">
    <source>
        <dbReference type="EMBL" id="MFD0315598.1"/>
    </source>
</evidence>
<comment type="subunit">
    <text evidence="2">Heterodimer of SbcC and SbcD.</text>
</comment>
<dbReference type="Proteomes" id="UP001597023">
    <property type="component" value="Unassembled WGS sequence"/>
</dbReference>
<evidence type="ECO:0000256" key="3">
    <source>
        <dbReference type="ARBA" id="ARBA00013368"/>
    </source>
</evidence>
<dbReference type="InterPro" id="IPR038729">
    <property type="entry name" value="Rad50/SbcC_AAA"/>
</dbReference>
<comment type="similarity">
    <text evidence="1">Belongs to the SMC family. SbcC subfamily.</text>
</comment>
<feature type="coiled-coil region" evidence="4">
    <location>
        <begin position="197"/>
        <end position="231"/>
    </location>
</feature>
<gene>
    <name evidence="6" type="primary">dndD</name>
    <name evidence="6" type="ORF">ACFQZ6_15465</name>
</gene>
<dbReference type="EMBL" id="JBHTEB010000001">
    <property type="protein sequence ID" value="MFD0315598.1"/>
    <property type="molecule type" value="Genomic_DNA"/>
</dbReference>
<dbReference type="Gene3D" id="3.40.50.300">
    <property type="entry name" value="P-loop containing nucleotide triphosphate hydrolases"/>
    <property type="match status" value="2"/>
</dbReference>
<proteinExistence type="inferred from homology"/>
<feature type="coiled-coil region" evidence="4">
    <location>
        <begin position="387"/>
        <end position="465"/>
    </location>
</feature>
<feature type="domain" description="Rad50/SbcC-type AAA" evidence="5">
    <location>
        <begin position="5"/>
        <end position="284"/>
    </location>
</feature>
<evidence type="ECO:0000259" key="5">
    <source>
        <dbReference type="Pfam" id="PF13476"/>
    </source>
</evidence>
<dbReference type="Pfam" id="PF13476">
    <property type="entry name" value="AAA_23"/>
    <property type="match status" value="1"/>
</dbReference>
<keyword evidence="7" id="KW-1185">Reference proteome</keyword>
<organism evidence="6 7">
    <name type="scientific">Streptomyces flavalbus</name>
    <dbReference type="NCBI Taxonomy" id="2665155"/>
    <lineage>
        <taxon>Bacteria</taxon>
        <taxon>Bacillati</taxon>
        <taxon>Actinomycetota</taxon>
        <taxon>Actinomycetes</taxon>
        <taxon>Kitasatosporales</taxon>
        <taxon>Streptomycetaceae</taxon>
        <taxon>Streptomyces</taxon>
    </lineage>
</organism>
<dbReference type="PANTHER" id="PTHR32114">
    <property type="entry name" value="ABC TRANSPORTER ABCH.3"/>
    <property type="match status" value="1"/>
</dbReference>
<sequence length="665" mass="75018">MLLRSLTLQDFGAYRGSHTLDLTTSPEKPIVLIGGLNGCGKTTLLDAIQLVLYGARARCSGRGNRPYEAYLRESINRKADPAKGASIALEFTITVDNEERLYKLHRSWKTSGKTLNEFTTVLIDGKVDPVAGQNWADYVEDLLPLEVASLFFFDGEKIESLADPERAATVIESAVQSLLGVNTIEQLRSDLLGLQRRHRLTNEDQKVIDRIHELQEELDQAVQQIDDAKQLEGAKRNALDKAQKDLVAANHAFEKEGGELFQQRTALDNESKAVAKQLAQAEEALRHDIAAGALPLLLVRPQIEEIREQTLREKEAAEAKQVVDALEKRDTWFQELLSEFLSEETRNSVLKKLAEDRERRRESSVTPQILGVSEKTFNQLTALDSVLEHERQRAQAALAQAQELRQRQETLDRMLGAVPQEDAIAKRLADRDRAVRKVALLEAELNAASEHLVAIQRHHENLKSELEHALKGRLRSIEKAERSARIIAYSDRYRDTLDKFKKAVLQHHINRLEVAVLDSFNRLMRKSGLVRDLRINTADKFRLTLVDSEGEELDPSRLSAGERQLLAISLLWGLARVAGNWLPSVIDTPLGRLDSKHREHLVERYFPQASHQVLLLSTDEEIDEPLLKKLRPAIAHMYTLEHDETTFTTSVAGGYWWTGGTAHVA</sequence>
<dbReference type="SUPFAM" id="SSF52540">
    <property type="entry name" value="P-loop containing nucleoside triphosphate hydrolases"/>
    <property type="match status" value="1"/>
</dbReference>
<dbReference type="NCBIfam" id="TIGR03185">
    <property type="entry name" value="DNA_S_dndD"/>
    <property type="match status" value="1"/>
</dbReference>
<comment type="caution">
    <text evidence="6">The sequence shown here is derived from an EMBL/GenBank/DDBJ whole genome shotgun (WGS) entry which is preliminary data.</text>
</comment>
<dbReference type="PANTHER" id="PTHR32114:SF2">
    <property type="entry name" value="ABC TRANSPORTER ABCH.3"/>
    <property type="match status" value="1"/>
</dbReference>
<accession>A0ABW2W7Y2</accession>
<evidence type="ECO:0000256" key="4">
    <source>
        <dbReference type="SAM" id="Coils"/>
    </source>
</evidence>
<evidence type="ECO:0000313" key="7">
    <source>
        <dbReference type="Proteomes" id="UP001597023"/>
    </source>
</evidence>
<name>A0ABW2W7Y2_9ACTN</name>
<protein>
    <recommendedName>
        <fullName evidence="3">Nuclease SbcCD subunit C</fullName>
    </recommendedName>
</protein>